<dbReference type="Gene3D" id="3.30.559.10">
    <property type="entry name" value="Chloramphenicol acetyltransferase-like domain"/>
    <property type="match status" value="1"/>
</dbReference>
<dbReference type="InterPro" id="IPR001242">
    <property type="entry name" value="Condensation_dom"/>
</dbReference>
<gene>
    <name evidence="2" type="ORF">EV193_101623</name>
</gene>
<protein>
    <submittedName>
        <fullName evidence="2">Condensation domain-containing protein</fullName>
    </submittedName>
</protein>
<comment type="caution">
    <text evidence="2">The sequence shown here is derived from an EMBL/GenBank/DDBJ whole genome shotgun (WGS) entry which is preliminary data.</text>
</comment>
<keyword evidence="3" id="KW-1185">Reference proteome</keyword>
<proteinExistence type="predicted"/>
<dbReference type="EMBL" id="SGWQ01000001">
    <property type="protein sequence ID" value="RZS44746.1"/>
    <property type="molecule type" value="Genomic_DNA"/>
</dbReference>
<name>A0A4Q7L669_9PSEU</name>
<feature type="domain" description="Condensation" evidence="1">
    <location>
        <begin position="65"/>
        <end position="352"/>
    </location>
</feature>
<evidence type="ECO:0000313" key="2">
    <source>
        <dbReference type="EMBL" id="RZS44746.1"/>
    </source>
</evidence>
<dbReference type="AlphaFoldDB" id="A0A4Q7L669"/>
<dbReference type="SUPFAM" id="SSF52777">
    <property type="entry name" value="CoA-dependent acyltransferases"/>
    <property type="match status" value="2"/>
</dbReference>
<dbReference type="Gene3D" id="3.30.559.30">
    <property type="entry name" value="Nonribosomal peptide synthetase, condensation domain"/>
    <property type="match status" value="1"/>
</dbReference>
<accession>A0A4Q7L669</accession>
<dbReference type="OrthoDB" id="9789603at2"/>
<evidence type="ECO:0000313" key="3">
    <source>
        <dbReference type="Proteomes" id="UP000294257"/>
    </source>
</evidence>
<dbReference type="GO" id="GO:0003824">
    <property type="term" value="F:catalytic activity"/>
    <property type="evidence" value="ECO:0007669"/>
    <property type="project" value="InterPro"/>
</dbReference>
<sequence>MELKELSDCGVRPGTLTLWRPVAARASSWADDERAPAHAHEAHLRAASGAGPTWVGSSFRLGKASQDEIAEVLRRWVARHETLRSLLRVERDGQWCRWTLPGSGVRVRAIGPRRIYDGEAVRRRIEAFFDRATPPDAWPNTAFATVADAEGVTVYFAGDHGHLDGYSVLVVASEVRALLANLRDPSVPVPAPSASYLDFGPDERAGVEGLAAEHDTVLRWREFLDSTGGTCPGFPGRLNATAEVRQGNDYRWLLDGDQADAFGAAARDAGVTTPAGLLTCLGLAVREHTGRAETAVLTLAHTRTNPRWHSSFGWFVGVSPLRFTLAPGAGFAGAARDVAVALDRYAGMASVPVPVVERLLGASIRPRFVVSYMDIRRMPGADEWAACDNRMLRSGVTASDEVYVWITRSRRGLHLSARFPGTARDAVRPFIDRFADTVGALAATRELVPVTV</sequence>
<dbReference type="GO" id="GO:0008610">
    <property type="term" value="P:lipid biosynthetic process"/>
    <property type="evidence" value="ECO:0007669"/>
    <property type="project" value="UniProtKB-ARBA"/>
</dbReference>
<evidence type="ECO:0000259" key="1">
    <source>
        <dbReference type="Pfam" id="PF00668"/>
    </source>
</evidence>
<dbReference type="Proteomes" id="UP000294257">
    <property type="component" value="Unassembled WGS sequence"/>
</dbReference>
<organism evidence="2 3">
    <name type="scientific">Herbihabitans rhizosphaerae</name>
    <dbReference type="NCBI Taxonomy" id="1872711"/>
    <lineage>
        <taxon>Bacteria</taxon>
        <taxon>Bacillati</taxon>
        <taxon>Actinomycetota</taxon>
        <taxon>Actinomycetes</taxon>
        <taxon>Pseudonocardiales</taxon>
        <taxon>Pseudonocardiaceae</taxon>
        <taxon>Herbihabitans</taxon>
    </lineage>
</organism>
<dbReference type="Pfam" id="PF00668">
    <property type="entry name" value="Condensation"/>
    <property type="match status" value="1"/>
</dbReference>
<dbReference type="InterPro" id="IPR023213">
    <property type="entry name" value="CAT-like_dom_sf"/>
</dbReference>
<dbReference type="RefSeq" id="WP_130342392.1">
    <property type="nucleotide sequence ID" value="NZ_SGWQ01000001.1"/>
</dbReference>
<reference evidence="2 3" key="1">
    <citation type="submission" date="2019-02" db="EMBL/GenBank/DDBJ databases">
        <title>Genomic Encyclopedia of Type Strains, Phase IV (KMG-IV): sequencing the most valuable type-strain genomes for metagenomic binning, comparative biology and taxonomic classification.</title>
        <authorList>
            <person name="Goeker M."/>
        </authorList>
    </citation>
    <scope>NUCLEOTIDE SEQUENCE [LARGE SCALE GENOMIC DNA]</scope>
    <source>
        <strain evidence="2 3">DSM 101727</strain>
    </source>
</reference>